<evidence type="ECO:0000313" key="8">
    <source>
        <dbReference type="Proteomes" id="UP000579605"/>
    </source>
</evidence>
<dbReference type="InterPro" id="IPR023772">
    <property type="entry name" value="DNA-bd_HTH_TetR-type_CS"/>
</dbReference>
<comment type="caution">
    <text evidence="7">The sequence shown here is derived from an EMBL/GenBank/DDBJ whole genome shotgun (WGS) entry which is preliminary data.</text>
</comment>
<dbReference type="Pfam" id="PF00440">
    <property type="entry name" value="TetR_N"/>
    <property type="match status" value="1"/>
</dbReference>
<feature type="domain" description="HTH tetR-type" evidence="6">
    <location>
        <begin position="60"/>
        <end position="120"/>
    </location>
</feature>
<dbReference type="InterPro" id="IPR001647">
    <property type="entry name" value="HTH_TetR"/>
</dbReference>
<dbReference type="PANTHER" id="PTHR30055:SF234">
    <property type="entry name" value="HTH-TYPE TRANSCRIPTIONAL REGULATOR BETI"/>
    <property type="match status" value="1"/>
</dbReference>
<reference evidence="7 8" key="1">
    <citation type="submission" date="2020-07" db="EMBL/GenBank/DDBJ databases">
        <title>Sequencing the genomes of 1000 actinobacteria strains.</title>
        <authorList>
            <person name="Klenk H.-P."/>
        </authorList>
    </citation>
    <scope>NUCLEOTIDE SEQUENCE [LARGE SCALE GENOMIC DNA]</scope>
    <source>
        <strain evidence="7 8">DSM 18448</strain>
    </source>
</reference>
<organism evidence="7 8">
    <name type="scientific">Actinopolymorpha rutila</name>
    <dbReference type="NCBI Taxonomy" id="446787"/>
    <lineage>
        <taxon>Bacteria</taxon>
        <taxon>Bacillati</taxon>
        <taxon>Actinomycetota</taxon>
        <taxon>Actinomycetes</taxon>
        <taxon>Propionibacteriales</taxon>
        <taxon>Actinopolymorphaceae</taxon>
        <taxon>Actinopolymorpha</taxon>
    </lineage>
</organism>
<dbReference type="GO" id="GO:0003700">
    <property type="term" value="F:DNA-binding transcription factor activity"/>
    <property type="evidence" value="ECO:0007669"/>
    <property type="project" value="TreeGrafter"/>
</dbReference>
<dbReference type="SUPFAM" id="SSF46689">
    <property type="entry name" value="Homeodomain-like"/>
    <property type="match status" value="1"/>
</dbReference>
<proteinExistence type="predicted"/>
<evidence type="ECO:0000256" key="4">
    <source>
        <dbReference type="PROSITE-ProRule" id="PRU00335"/>
    </source>
</evidence>
<evidence type="ECO:0000256" key="2">
    <source>
        <dbReference type="ARBA" id="ARBA00023125"/>
    </source>
</evidence>
<dbReference type="PANTHER" id="PTHR30055">
    <property type="entry name" value="HTH-TYPE TRANSCRIPTIONAL REGULATOR RUTR"/>
    <property type="match status" value="1"/>
</dbReference>
<dbReference type="InterPro" id="IPR009057">
    <property type="entry name" value="Homeodomain-like_sf"/>
</dbReference>
<gene>
    <name evidence="7" type="ORF">F4554_000703</name>
</gene>
<feature type="DNA-binding region" description="H-T-H motif" evidence="4">
    <location>
        <begin position="83"/>
        <end position="102"/>
    </location>
</feature>
<keyword evidence="1" id="KW-0805">Transcription regulation</keyword>
<sequence>MPQRPNEPSDQPRRTRSTGSGRASGRSGSRATGRSEGRAESRTSRSEKSRSEKGRSGGRSDTRSRIQEVALELFAEQGYDSTSLREIADRLGVTKAALYYHFRSKEEIVVATVEDFLADIDDLVEWAEEQPRTSRTRHEVLRRYSDIVRVRFPSMRFFQQNPAGMHRSGLGERFQERMGALHGVLYDGGPPQNRVRALLAIVSMHMAAALSRDSGMPIGVGLGLSVEEANQAALDVAFDLVDAEDAASAKGTTDAEDPASARGAEDSGDSERG</sequence>
<dbReference type="PROSITE" id="PS01081">
    <property type="entry name" value="HTH_TETR_1"/>
    <property type="match status" value="1"/>
</dbReference>
<dbReference type="AlphaFoldDB" id="A0A852Z777"/>
<dbReference type="RefSeq" id="WP_179786025.1">
    <property type="nucleotide sequence ID" value="NZ_BAAARR010000004.1"/>
</dbReference>
<evidence type="ECO:0000259" key="6">
    <source>
        <dbReference type="PROSITE" id="PS50977"/>
    </source>
</evidence>
<evidence type="ECO:0000256" key="5">
    <source>
        <dbReference type="SAM" id="MobiDB-lite"/>
    </source>
</evidence>
<feature type="compositionally biased region" description="Basic and acidic residues" evidence="5">
    <location>
        <begin position="33"/>
        <end position="64"/>
    </location>
</feature>
<dbReference type="PRINTS" id="PR00455">
    <property type="entry name" value="HTHTETR"/>
</dbReference>
<keyword evidence="3" id="KW-0804">Transcription</keyword>
<name>A0A852Z777_9ACTN</name>
<dbReference type="Proteomes" id="UP000579605">
    <property type="component" value="Unassembled WGS sequence"/>
</dbReference>
<feature type="compositionally biased region" description="Basic and acidic residues" evidence="5">
    <location>
        <begin position="263"/>
        <end position="273"/>
    </location>
</feature>
<keyword evidence="8" id="KW-1185">Reference proteome</keyword>
<keyword evidence="2 4" id="KW-0238">DNA-binding</keyword>
<feature type="region of interest" description="Disordered" evidence="5">
    <location>
        <begin position="246"/>
        <end position="273"/>
    </location>
</feature>
<dbReference type="PROSITE" id="PS50977">
    <property type="entry name" value="HTH_TETR_2"/>
    <property type="match status" value="1"/>
</dbReference>
<dbReference type="InterPro" id="IPR050109">
    <property type="entry name" value="HTH-type_TetR-like_transc_reg"/>
</dbReference>
<feature type="compositionally biased region" description="Low complexity" evidence="5">
    <location>
        <begin position="17"/>
        <end position="32"/>
    </location>
</feature>
<feature type="region of interest" description="Disordered" evidence="5">
    <location>
        <begin position="1"/>
        <end position="64"/>
    </location>
</feature>
<accession>A0A852Z777</accession>
<dbReference type="Gene3D" id="1.10.357.10">
    <property type="entry name" value="Tetracycline Repressor, domain 2"/>
    <property type="match status" value="1"/>
</dbReference>
<evidence type="ECO:0000313" key="7">
    <source>
        <dbReference type="EMBL" id="NYH88065.1"/>
    </source>
</evidence>
<protein>
    <submittedName>
        <fullName evidence="7">AcrR family transcriptional regulator</fullName>
    </submittedName>
</protein>
<evidence type="ECO:0000256" key="1">
    <source>
        <dbReference type="ARBA" id="ARBA00023015"/>
    </source>
</evidence>
<dbReference type="EMBL" id="JACBZH010000001">
    <property type="protein sequence ID" value="NYH88065.1"/>
    <property type="molecule type" value="Genomic_DNA"/>
</dbReference>
<dbReference type="GO" id="GO:0000976">
    <property type="term" value="F:transcription cis-regulatory region binding"/>
    <property type="evidence" value="ECO:0007669"/>
    <property type="project" value="TreeGrafter"/>
</dbReference>
<evidence type="ECO:0000256" key="3">
    <source>
        <dbReference type="ARBA" id="ARBA00023163"/>
    </source>
</evidence>